<dbReference type="STRING" id="1192868.GCA_000304395_01082"/>
<comment type="caution">
    <text evidence="1">The sequence shown here is derived from an EMBL/GenBank/DDBJ whole genome shotgun (WGS) entry which is preliminary data.</text>
</comment>
<dbReference type="InterPro" id="IPR011200">
    <property type="entry name" value="UCP012608"/>
</dbReference>
<organism evidence="1 2">
    <name type="scientific">Pseudaminobacter salicylatoxidans</name>
    <dbReference type="NCBI Taxonomy" id="93369"/>
    <lineage>
        <taxon>Bacteria</taxon>
        <taxon>Pseudomonadati</taxon>
        <taxon>Pseudomonadota</taxon>
        <taxon>Alphaproteobacteria</taxon>
        <taxon>Hyphomicrobiales</taxon>
        <taxon>Phyllobacteriaceae</taxon>
        <taxon>Pseudaminobacter</taxon>
    </lineage>
</organism>
<dbReference type="Pfam" id="PF10094">
    <property type="entry name" value="DUF2332"/>
    <property type="match status" value="1"/>
</dbReference>
<keyword evidence="2" id="KW-1185">Reference proteome</keyword>
<evidence type="ECO:0000313" key="1">
    <source>
        <dbReference type="EMBL" id="PWJ74827.1"/>
    </source>
</evidence>
<accession>A0A316BN78</accession>
<name>A0A316BN78_PSESE</name>
<dbReference type="AlphaFoldDB" id="A0A316BN78"/>
<protein>
    <recommendedName>
        <fullName evidence="3">DUF2332 family protein</fullName>
    </recommendedName>
</protein>
<gene>
    <name evidence="1" type="ORF">C7441_12221</name>
</gene>
<proteinExistence type="predicted"/>
<evidence type="ECO:0008006" key="3">
    <source>
        <dbReference type="Google" id="ProtNLM"/>
    </source>
</evidence>
<sequence>MSEFFLSDDAPAVRAHFEAQAKACDTLGSSFTARLCRALARLLDRATGTGRRILDWQGDPRDDALALRLCGGLHALVLSGSDRRLANIYPPNRIDDETLRAILADAIARHDAVLLAALVNAPQTNEIARSGMLLPGFLTVARETGLPLALHEIGSSAALNLLFDRFHYRYGEAEWGDAGSPVRLAPELRGKLPKLDGDLVVTGRHGCDIAPVDIGNPADRLRLRSYIWADQALRLERLDAAIGLAAGVPFSLEQVDAAGFVRTRLASRQPGAAFVLFHSIMWQYMPQTTRADISGVLEMAGRNATADAPIAWLRMEPLATSDPHATLSLTLWPDGETRHLARCDYHGRWIDWL</sequence>
<evidence type="ECO:0000313" key="2">
    <source>
        <dbReference type="Proteomes" id="UP000245396"/>
    </source>
</evidence>
<dbReference type="OrthoDB" id="7666987at2"/>
<dbReference type="RefSeq" id="WP_109614663.1">
    <property type="nucleotide sequence ID" value="NZ_QGGG01000022.1"/>
</dbReference>
<dbReference type="EMBL" id="QGGG01000022">
    <property type="protein sequence ID" value="PWJ74827.1"/>
    <property type="molecule type" value="Genomic_DNA"/>
</dbReference>
<reference evidence="1 2" key="1">
    <citation type="submission" date="2018-05" db="EMBL/GenBank/DDBJ databases">
        <title>Genomic Encyclopedia of Type Strains, Phase IV (KMG-IV): sequencing the most valuable type-strain genomes for metagenomic binning, comparative biology and taxonomic classification.</title>
        <authorList>
            <person name="Goeker M."/>
        </authorList>
    </citation>
    <scope>NUCLEOTIDE SEQUENCE [LARGE SCALE GENOMIC DNA]</scope>
    <source>
        <strain evidence="1 2">DSM 6986</strain>
    </source>
</reference>
<dbReference type="PIRSF" id="PIRSF012608">
    <property type="entry name" value="UCP012608"/>
    <property type="match status" value="1"/>
</dbReference>
<dbReference type="Proteomes" id="UP000245396">
    <property type="component" value="Unassembled WGS sequence"/>
</dbReference>